<dbReference type="Proteomes" id="UP000270616">
    <property type="component" value="Unassembled WGS sequence"/>
</dbReference>
<gene>
    <name evidence="3" type="ORF">EDL96_04075</name>
</gene>
<evidence type="ECO:0008006" key="5">
    <source>
        <dbReference type="Google" id="ProtNLM"/>
    </source>
</evidence>
<accession>A0A3N4ADB6</accession>
<evidence type="ECO:0000313" key="3">
    <source>
        <dbReference type="EMBL" id="ROZ63968.1"/>
    </source>
</evidence>
<dbReference type="Gene3D" id="1.10.510.10">
    <property type="entry name" value="Transferase(Phosphotransferase) domain 1"/>
    <property type="match status" value="1"/>
</dbReference>
<organism evidence="3 4">
    <name type="scientific">Kocuria soli</name>
    <dbReference type="NCBI Taxonomy" id="2485125"/>
    <lineage>
        <taxon>Bacteria</taxon>
        <taxon>Bacillati</taxon>
        <taxon>Actinomycetota</taxon>
        <taxon>Actinomycetes</taxon>
        <taxon>Micrococcales</taxon>
        <taxon>Micrococcaceae</taxon>
        <taxon>Kocuria</taxon>
    </lineage>
</organism>
<feature type="region of interest" description="Disordered" evidence="1">
    <location>
        <begin position="1"/>
        <end position="53"/>
    </location>
</feature>
<reference evidence="3 4" key="1">
    <citation type="submission" date="2018-10" db="EMBL/GenBank/DDBJ databases">
        <title>Kocuria sp. M5W7-7, whole genome shotgun sequence.</title>
        <authorList>
            <person name="Tuo L."/>
        </authorList>
    </citation>
    <scope>NUCLEOTIDE SEQUENCE [LARGE SCALE GENOMIC DNA]</scope>
    <source>
        <strain evidence="3 4">M5W7-7</strain>
    </source>
</reference>
<evidence type="ECO:0000256" key="1">
    <source>
        <dbReference type="SAM" id="MobiDB-lite"/>
    </source>
</evidence>
<keyword evidence="4" id="KW-1185">Reference proteome</keyword>
<name>A0A3N4ADB6_9MICC</name>
<feature type="transmembrane region" description="Helical" evidence="2">
    <location>
        <begin position="398"/>
        <end position="417"/>
    </location>
</feature>
<dbReference type="EMBL" id="RKMF01000004">
    <property type="protein sequence ID" value="ROZ63968.1"/>
    <property type="molecule type" value="Genomic_DNA"/>
</dbReference>
<sequence>MDNSPSQFERRMLGHMSAPESFLPAHGPDGFADLGPWAGRGRRIQDPDNGGTRVAIPAPSCPAPGQEPDAVAGEDAARAAWERLVERSRAVRSDRVALPQAVVQETDRTWLLYDVVPERSFAQDVARLGGAVQGEVLGMVADVAEAIGELHDHGLTLRRMSLRDVLDTGQGWQVLVSPDSGIRTMAPGREVRDAQGDLAMLAAAAATVLTGRRPSPERSRARLSVTCPALPQQALDVLDDLLDDVPGARARHEHRNASAHRVGEVQGPVVGDRATGEQALGDRALGDWAREIADVIRGTLAGDPAEDLGRVPAVEPADADTETLPRTAAQGPRDSTDDVLDLLRSGRVSATRGQSGVRPAQRVRAAHRPWDSAELMVDEDNVPPPQTPRYARSRRPRAAVLAVVVVVALVVVGALVFRTRGGLTGPEAGTETGTAVVADAAPEGSAPASPSTTSASGSAAEALPELVAARGEALRSADADLLGGIYTDGAEDLAADRSTVDGLQINPDTGEHAFSSLAMAVEGEPSVASETEDTATVDATVTAEGLGPGQADSQDVSVDMVRTGQGWRIQDVQPR</sequence>
<dbReference type="AlphaFoldDB" id="A0A3N4ADB6"/>
<protein>
    <recommendedName>
        <fullName evidence="5">Protein kinase domain-containing protein</fullName>
    </recommendedName>
</protein>
<dbReference type="InterPro" id="IPR032710">
    <property type="entry name" value="NTF2-like_dom_sf"/>
</dbReference>
<keyword evidence="2" id="KW-0472">Membrane</keyword>
<dbReference type="Gene3D" id="3.10.450.50">
    <property type="match status" value="1"/>
</dbReference>
<dbReference type="SUPFAM" id="SSF54427">
    <property type="entry name" value="NTF2-like"/>
    <property type="match status" value="1"/>
</dbReference>
<proteinExistence type="predicted"/>
<keyword evidence="2" id="KW-0812">Transmembrane</keyword>
<comment type="caution">
    <text evidence="3">The sequence shown here is derived from an EMBL/GenBank/DDBJ whole genome shotgun (WGS) entry which is preliminary data.</text>
</comment>
<feature type="region of interest" description="Disordered" evidence="1">
    <location>
        <begin position="315"/>
        <end position="337"/>
    </location>
</feature>
<keyword evidence="2" id="KW-1133">Transmembrane helix</keyword>
<evidence type="ECO:0000256" key="2">
    <source>
        <dbReference type="SAM" id="Phobius"/>
    </source>
</evidence>
<evidence type="ECO:0000313" key="4">
    <source>
        <dbReference type="Proteomes" id="UP000270616"/>
    </source>
</evidence>